<proteinExistence type="predicted"/>
<accession>A0AAV0XER1</accession>
<dbReference type="PANTHER" id="PTHR24171:SF8">
    <property type="entry name" value="BRCA1-ASSOCIATED RING DOMAIN PROTEIN 1"/>
    <property type="match status" value="1"/>
</dbReference>
<sequence>MEFSLSEKPGTAANGHTAEPSAKLITTESNVSECMTRIKTSRESEIYLYNSEYLKNNYDKYIRDDFLYAFGPFYCNKVMKIPHLDRILKTECYHRETETKYRHYEFATYMENIITWLDLKLKYNDEESSKTNKKIQEQLFNTSSQELNDIITSPDITTSKNEDFPVNNTQNKIITSPDLISSEHDTLGNSTSDHKKGIDKLNNAQNKKITSPDETFPKRDTLENSTNDHKKGIDEVNNAQNKKITSPDETFPKRDTLENSTNDHKKGINKVNNARNKKITSADVTFPNHDIPGNSTNEYVTEISMENNLSKIKTYSKRNSTRSTTYDHKKEIDKVNNVQSKKITSPDLTFPKCDTLENSTNDHKKGIDKVKNAQNKKSSSPDVTFPKRDTLENSTNDHKKEIDKVNNAQNKTITSTNAIFLKHDVSGSSTNEYETEISKDNNLSKIKTYSTRNSTRSTTNDQKKGIDKLNNVQNKKITSPDVTFPKCDTLENSTNDHKKGIYKVNNAQNKTITSPDAIFVKHDAPVSLTDEVETDIFKDNNLSKIKTYSKRNSTRSTTSDQKKGIDKLNNAQNKKISSSDLTFPKYDTLGNSTNDHKNEIDEINSNFVNNSSAIESILTESQLKNPDISGDVKESTSDNLKIKINDKVEKLYPAQTSSSVIGDKISNMCLETSSKPIRSTRSNKQTNKKLDKTSTKLLKRSNSVTDSEHKSKKKKIEKPSPSIAERKTNTNNNKNSVKALNESIKQVGKNLYSRNSKGETKLHSACAKGKLDLVISLLEDGFNPNVKDNAGWTPMHEAVKCGNLDIVKELIKFGAYLNVPGFEYESPFYTAIKYGKFEISKTILNYGADANFMNMYGDNAKCLNKEKFSELLENVVLCKSTQICHTNYKLEETVIALNNVSLKSETVNTFCKQFNIKLVQNIWKEKQLSQVTHIIVPKSKNNTCDVNLECLTGIANGLFIVNENWISDSLEKNKLMKSEDYEVSGTTLFTDFNGPKISRISKQKLYPKLFDGINIHVCGSNGWNQFTLENLKKLVVEFGAKLLIRMPNPEDCPTNIIPYHCRDNDEMFHVSNIILYTMDSNRLIKYNMKHLKAFHISWFMEAVQKYNII</sequence>
<feature type="domain" description="BRCT" evidence="5">
    <location>
        <begin position="917"/>
        <end position="983"/>
    </location>
</feature>
<dbReference type="Proteomes" id="UP001160148">
    <property type="component" value="Unassembled WGS sequence"/>
</dbReference>
<feature type="compositionally biased region" description="Basic and acidic residues" evidence="4">
    <location>
        <begin position="360"/>
        <end position="371"/>
    </location>
</feature>
<gene>
    <name evidence="6" type="ORF">MEUPH1_LOCUS21463</name>
</gene>
<dbReference type="AlphaFoldDB" id="A0AAV0XER1"/>
<evidence type="ECO:0000313" key="7">
    <source>
        <dbReference type="Proteomes" id="UP001160148"/>
    </source>
</evidence>
<feature type="compositionally biased region" description="Basic and acidic residues" evidence="4">
    <location>
        <begin position="215"/>
        <end position="234"/>
    </location>
</feature>
<dbReference type="InterPro" id="IPR001357">
    <property type="entry name" value="BRCT_dom"/>
</dbReference>
<keyword evidence="1" id="KW-0677">Repeat</keyword>
<feature type="repeat" description="ANK" evidence="3">
    <location>
        <begin position="757"/>
        <end position="789"/>
    </location>
</feature>
<dbReference type="GO" id="GO:0031436">
    <property type="term" value="C:BRCA1-BARD1 complex"/>
    <property type="evidence" value="ECO:0007669"/>
    <property type="project" value="TreeGrafter"/>
</dbReference>
<dbReference type="InterPro" id="IPR002110">
    <property type="entry name" value="Ankyrin_rpt"/>
</dbReference>
<feature type="compositionally biased region" description="Polar residues" evidence="4">
    <location>
        <begin position="237"/>
        <end position="248"/>
    </location>
</feature>
<feature type="region of interest" description="Disordered" evidence="4">
    <location>
        <begin position="358"/>
        <end position="395"/>
    </location>
</feature>
<dbReference type="InterPro" id="IPR036770">
    <property type="entry name" value="Ankyrin_rpt-contain_sf"/>
</dbReference>
<dbReference type="SUPFAM" id="SSF48403">
    <property type="entry name" value="Ankyrin repeat"/>
    <property type="match status" value="1"/>
</dbReference>
<feature type="region of interest" description="Disordered" evidence="4">
    <location>
        <begin position="180"/>
        <end position="276"/>
    </location>
</feature>
<comment type="caution">
    <text evidence="6">The sequence shown here is derived from an EMBL/GenBank/DDBJ whole genome shotgun (WGS) entry which is preliminary data.</text>
</comment>
<feature type="domain" description="BRCT" evidence="5">
    <location>
        <begin position="1005"/>
        <end position="1109"/>
    </location>
</feature>
<protein>
    <recommendedName>
        <fullName evidence="5">BRCT domain-containing protein</fullName>
    </recommendedName>
</protein>
<feature type="compositionally biased region" description="Polar residues" evidence="4">
    <location>
        <begin position="569"/>
        <end position="579"/>
    </location>
</feature>
<keyword evidence="2 3" id="KW-0040">ANK repeat</keyword>
<dbReference type="SMART" id="SM00248">
    <property type="entry name" value="ANK"/>
    <property type="match status" value="3"/>
</dbReference>
<feature type="compositionally biased region" description="Basic and acidic residues" evidence="4">
    <location>
        <begin position="181"/>
        <end position="199"/>
    </location>
</feature>
<feature type="compositionally biased region" description="Polar residues" evidence="4">
    <location>
        <begin position="372"/>
        <end position="382"/>
    </location>
</feature>
<dbReference type="GO" id="GO:0070531">
    <property type="term" value="C:BRCA1-A complex"/>
    <property type="evidence" value="ECO:0007669"/>
    <property type="project" value="TreeGrafter"/>
</dbReference>
<dbReference type="PROSITE" id="PS50172">
    <property type="entry name" value="BRCT"/>
    <property type="match status" value="2"/>
</dbReference>
<evidence type="ECO:0000259" key="5">
    <source>
        <dbReference type="PROSITE" id="PS50172"/>
    </source>
</evidence>
<dbReference type="GO" id="GO:0085020">
    <property type="term" value="P:protein K6-linked ubiquitination"/>
    <property type="evidence" value="ECO:0007669"/>
    <property type="project" value="TreeGrafter"/>
</dbReference>
<keyword evidence="7" id="KW-1185">Reference proteome</keyword>
<feature type="compositionally biased region" description="Polar residues" evidence="4">
    <location>
        <begin position="672"/>
        <end position="685"/>
    </location>
</feature>
<dbReference type="Gene3D" id="3.40.50.10190">
    <property type="entry name" value="BRCT domain"/>
    <property type="match status" value="2"/>
</dbReference>
<evidence type="ECO:0000256" key="4">
    <source>
        <dbReference type="SAM" id="MobiDB-lite"/>
    </source>
</evidence>
<evidence type="ECO:0000313" key="6">
    <source>
        <dbReference type="EMBL" id="CAI6366935.1"/>
    </source>
</evidence>
<feature type="region of interest" description="Disordered" evidence="4">
    <location>
        <begin position="548"/>
        <end position="579"/>
    </location>
</feature>
<dbReference type="GO" id="GO:0004842">
    <property type="term" value="F:ubiquitin-protein transferase activity"/>
    <property type="evidence" value="ECO:0007669"/>
    <property type="project" value="TreeGrafter"/>
</dbReference>
<dbReference type="EMBL" id="CARXXK010000004">
    <property type="protein sequence ID" value="CAI6366935.1"/>
    <property type="molecule type" value="Genomic_DNA"/>
</dbReference>
<dbReference type="PROSITE" id="PS50088">
    <property type="entry name" value="ANK_REPEAT"/>
    <property type="match status" value="3"/>
</dbReference>
<dbReference type="Gene3D" id="1.25.40.20">
    <property type="entry name" value="Ankyrin repeat-containing domain"/>
    <property type="match status" value="1"/>
</dbReference>
<feature type="region of interest" description="Disordered" evidence="4">
    <location>
        <begin position="672"/>
        <end position="737"/>
    </location>
</feature>
<dbReference type="Pfam" id="PF12796">
    <property type="entry name" value="Ank_2"/>
    <property type="match status" value="1"/>
</dbReference>
<feature type="repeat" description="ANK" evidence="3">
    <location>
        <begin position="823"/>
        <end position="855"/>
    </location>
</feature>
<dbReference type="InterPro" id="IPR036420">
    <property type="entry name" value="BRCT_dom_sf"/>
</dbReference>
<dbReference type="SUPFAM" id="SSF52113">
    <property type="entry name" value="BRCT domain"/>
    <property type="match status" value="1"/>
</dbReference>
<feature type="compositionally biased region" description="Basic and acidic residues" evidence="4">
    <location>
        <begin position="250"/>
        <end position="266"/>
    </location>
</feature>
<evidence type="ECO:0000256" key="1">
    <source>
        <dbReference type="ARBA" id="ARBA00022737"/>
    </source>
</evidence>
<dbReference type="PANTHER" id="PTHR24171">
    <property type="entry name" value="ANKYRIN REPEAT DOMAIN-CONTAINING PROTEIN 39-RELATED"/>
    <property type="match status" value="1"/>
</dbReference>
<name>A0AAV0XER1_9HEMI</name>
<evidence type="ECO:0000256" key="3">
    <source>
        <dbReference type="PROSITE-ProRule" id="PRU00023"/>
    </source>
</evidence>
<feature type="repeat" description="ANK" evidence="3">
    <location>
        <begin position="790"/>
        <end position="822"/>
    </location>
</feature>
<feature type="compositionally biased region" description="Low complexity" evidence="4">
    <location>
        <begin position="719"/>
        <end position="735"/>
    </location>
</feature>
<dbReference type="PROSITE" id="PS50297">
    <property type="entry name" value="ANK_REP_REGION"/>
    <property type="match status" value="3"/>
</dbReference>
<feature type="compositionally biased region" description="Basic and acidic residues" evidence="4">
    <location>
        <begin position="385"/>
        <end position="395"/>
    </location>
</feature>
<evidence type="ECO:0000256" key="2">
    <source>
        <dbReference type="ARBA" id="ARBA00023043"/>
    </source>
</evidence>
<reference evidence="6 7" key="1">
    <citation type="submission" date="2023-01" db="EMBL/GenBank/DDBJ databases">
        <authorList>
            <person name="Whitehead M."/>
        </authorList>
    </citation>
    <scope>NUCLEOTIDE SEQUENCE [LARGE SCALE GENOMIC DNA]</scope>
</reference>
<organism evidence="6 7">
    <name type="scientific">Macrosiphum euphorbiae</name>
    <name type="common">potato aphid</name>
    <dbReference type="NCBI Taxonomy" id="13131"/>
    <lineage>
        <taxon>Eukaryota</taxon>
        <taxon>Metazoa</taxon>
        <taxon>Ecdysozoa</taxon>
        <taxon>Arthropoda</taxon>
        <taxon>Hexapoda</taxon>
        <taxon>Insecta</taxon>
        <taxon>Pterygota</taxon>
        <taxon>Neoptera</taxon>
        <taxon>Paraneoptera</taxon>
        <taxon>Hemiptera</taxon>
        <taxon>Sternorrhyncha</taxon>
        <taxon>Aphidomorpha</taxon>
        <taxon>Aphidoidea</taxon>
        <taxon>Aphididae</taxon>
        <taxon>Macrosiphini</taxon>
        <taxon>Macrosiphum</taxon>
    </lineage>
</organism>
<feature type="compositionally biased region" description="Polar residues" evidence="4">
    <location>
        <begin position="202"/>
        <end position="213"/>
    </location>
</feature>